<dbReference type="AlphaFoldDB" id="A0A1I5W520"/>
<organism evidence="1 2">
    <name type="scientific">Tranquillimonas alkanivorans</name>
    <dbReference type="NCBI Taxonomy" id="441119"/>
    <lineage>
        <taxon>Bacteria</taxon>
        <taxon>Pseudomonadati</taxon>
        <taxon>Pseudomonadota</taxon>
        <taxon>Alphaproteobacteria</taxon>
        <taxon>Rhodobacterales</taxon>
        <taxon>Roseobacteraceae</taxon>
        <taxon>Tranquillimonas</taxon>
    </lineage>
</organism>
<keyword evidence="2" id="KW-1185">Reference proteome</keyword>
<dbReference type="EMBL" id="FOXA01000040">
    <property type="protein sequence ID" value="SFQ14819.1"/>
    <property type="molecule type" value="Genomic_DNA"/>
</dbReference>
<sequence>MPAGMSAAGQDVRAITDELRPAHAVVRNETGE</sequence>
<dbReference type="Proteomes" id="UP000199356">
    <property type="component" value="Unassembled WGS sequence"/>
</dbReference>
<evidence type="ECO:0000313" key="1">
    <source>
        <dbReference type="EMBL" id="SFQ14819.1"/>
    </source>
</evidence>
<proteinExistence type="predicted"/>
<dbReference type="STRING" id="441119.SAMN04488047_14016"/>
<name>A0A1I5W520_9RHOB</name>
<protein>
    <submittedName>
        <fullName evidence="1">Uncharacterized protein</fullName>
    </submittedName>
</protein>
<evidence type="ECO:0000313" key="2">
    <source>
        <dbReference type="Proteomes" id="UP000199356"/>
    </source>
</evidence>
<accession>A0A1I5W520</accession>
<reference evidence="1 2" key="1">
    <citation type="submission" date="2016-10" db="EMBL/GenBank/DDBJ databases">
        <authorList>
            <person name="de Groot N.N."/>
        </authorList>
    </citation>
    <scope>NUCLEOTIDE SEQUENCE [LARGE SCALE GENOMIC DNA]</scope>
    <source>
        <strain evidence="1 2">DSM 19547</strain>
    </source>
</reference>
<gene>
    <name evidence="1" type="ORF">SAMN04488047_14016</name>
</gene>